<evidence type="ECO:0000256" key="2">
    <source>
        <dbReference type="SAM" id="MobiDB-lite"/>
    </source>
</evidence>
<evidence type="ECO:0000313" key="4">
    <source>
        <dbReference type="EMBL" id="RAI79330.1"/>
    </source>
</evidence>
<name>A0A364JKW9_9STAP</name>
<dbReference type="InterPro" id="IPR006343">
    <property type="entry name" value="DnaB/C_C"/>
</dbReference>
<dbReference type="AlphaFoldDB" id="A0A364JKW9"/>
<dbReference type="PANTHER" id="PTHR37293:SF5">
    <property type="entry name" value="DNA REPLICATION PROTEIN"/>
    <property type="match status" value="1"/>
</dbReference>
<dbReference type="InterPro" id="IPR034829">
    <property type="entry name" value="DnaD-like_sf"/>
</dbReference>
<evidence type="ECO:0000256" key="1">
    <source>
        <dbReference type="ARBA" id="ARBA00093462"/>
    </source>
</evidence>
<feature type="compositionally biased region" description="Basic and acidic residues" evidence="2">
    <location>
        <begin position="317"/>
        <end position="338"/>
    </location>
</feature>
<sequence length="338" mass="40035">MMANFRMIQTSTWEDEKFQEDFSPEDRLMWLCLLTNPKTTQTGIYKITMKQLEYYSGFSKETSKIILDRFINKHNLVKYNDETRELCILNWGKFNLNRGGKPMEDCIRKELSEVQDKSFITDIKEHIRNAAIKSIYDTFDDTSDDTLNVTQDDTTTISGQEKEKEEEEEKYKEEEEDVRRSAAATASNNNQINPYDFYQENSFGVLAPYVSQEMTHFINDFEQGHGDEAVIASMKIALDRNRKSWGFVKSILNEWLDNNLKDMDKIRAYEKKKLQDMQNRSYKSNNNQPKEMTPEWLKNEKQTHDKKEDDMTPEELEAYRKQVKEELSSMWEDDKQHA</sequence>
<dbReference type="NCBIfam" id="TIGR01446">
    <property type="entry name" value="DnaD_dom"/>
    <property type="match status" value="1"/>
</dbReference>
<feature type="compositionally biased region" description="Basic and acidic residues" evidence="2">
    <location>
        <begin position="169"/>
        <end position="180"/>
    </location>
</feature>
<feature type="compositionally biased region" description="Polar residues" evidence="2">
    <location>
        <begin position="145"/>
        <end position="159"/>
    </location>
</feature>
<feature type="compositionally biased region" description="Basic and acidic residues" evidence="2">
    <location>
        <begin position="297"/>
        <end position="310"/>
    </location>
</feature>
<comment type="similarity">
    <text evidence="1">Belongs to the DnaB/DnaD family.</text>
</comment>
<dbReference type="InterPro" id="IPR053162">
    <property type="entry name" value="DnaD"/>
</dbReference>
<feature type="region of interest" description="Disordered" evidence="2">
    <location>
        <begin position="275"/>
        <end position="338"/>
    </location>
</feature>
<dbReference type="RefSeq" id="WP_099576811.1">
    <property type="nucleotide sequence ID" value="NZ_MJBI02000009.1"/>
</dbReference>
<feature type="compositionally biased region" description="Polar residues" evidence="2">
    <location>
        <begin position="276"/>
        <end position="290"/>
    </location>
</feature>
<proteinExistence type="inferred from homology"/>
<keyword evidence="5" id="KW-1185">Reference proteome</keyword>
<gene>
    <name evidence="4" type="ORF">BFS35_012280</name>
</gene>
<dbReference type="Proteomes" id="UP000229523">
    <property type="component" value="Unassembled WGS sequence"/>
</dbReference>
<dbReference type="Gene3D" id="1.10.10.630">
    <property type="entry name" value="DnaD domain-like"/>
    <property type="match status" value="1"/>
</dbReference>
<reference evidence="4 5" key="1">
    <citation type="journal article" date="2018" name="Front. Microbiol.">
        <title>Description and Comparative Genomics of Macrococcus caseolyticus subsp. hominis subsp. nov., Macrococcus goetzii sp. nov., Macrococcus epidermidis sp. nov., and Macrococcus bohemicus sp. nov., Novel Macrococci From Human Clinical Material With Virulence Potential and Suspected Uptake of Foreign DNA by Natural Transformation.</title>
        <authorList>
            <person name="Maslanova I."/>
            <person name="Wertheimer Z."/>
            <person name="Sedlacek I."/>
            <person name="Svec P."/>
            <person name="Indrakova A."/>
            <person name="Kovarovic V."/>
            <person name="Schumann P."/>
            <person name="Sproer C."/>
            <person name="Kralova S."/>
            <person name="Sedo O."/>
            <person name="Kristofova L."/>
            <person name="Vrbovska V."/>
            <person name="Fuzik T."/>
            <person name="Petras P."/>
            <person name="Zdrahal Z."/>
            <person name="Ruzickova V."/>
            <person name="Doskar J."/>
            <person name="Pantucek R."/>
        </authorList>
    </citation>
    <scope>NUCLEOTIDE SEQUENCE [LARGE SCALE GENOMIC DNA]</scope>
    <source>
        <strain evidence="4 5">CCM 4927</strain>
    </source>
</reference>
<evidence type="ECO:0000259" key="3">
    <source>
        <dbReference type="Pfam" id="PF07261"/>
    </source>
</evidence>
<accession>A0A364JKW9</accession>
<comment type="caution">
    <text evidence="4">The sequence shown here is derived from an EMBL/GenBank/DDBJ whole genome shotgun (WGS) entry which is preliminary data.</text>
</comment>
<dbReference type="SUPFAM" id="SSF158499">
    <property type="entry name" value="DnaD domain-like"/>
    <property type="match status" value="1"/>
</dbReference>
<protein>
    <submittedName>
        <fullName evidence="4">DnaD domain protein</fullName>
    </submittedName>
</protein>
<organism evidence="4 5">
    <name type="scientific">Macrococcoides goetzii</name>
    <dbReference type="NCBI Taxonomy" id="1891097"/>
    <lineage>
        <taxon>Bacteria</taxon>
        <taxon>Bacillati</taxon>
        <taxon>Bacillota</taxon>
        <taxon>Bacilli</taxon>
        <taxon>Bacillales</taxon>
        <taxon>Staphylococcaceae</taxon>
        <taxon>Macrococcoides</taxon>
    </lineage>
</organism>
<dbReference type="PANTHER" id="PTHR37293">
    <property type="entry name" value="PHAGE REPLICATION PROTEIN-RELATED"/>
    <property type="match status" value="1"/>
</dbReference>
<feature type="domain" description="DnaB/C C-terminal" evidence="3">
    <location>
        <begin position="195"/>
        <end position="270"/>
    </location>
</feature>
<feature type="region of interest" description="Disordered" evidence="2">
    <location>
        <begin position="143"/>
        <end position="186"/>
    </location>
</feature>
<dbReference type="Pfam" id="PF07261">
    <property type="entry name" value="DnaB_2"/>
    <property type="match status" value="1"/>
</dbReference>
<evidence type="ECO:0000313" key="5">
    <source>
        <dbReference type="Proteomes" id="UP000229523"/>
    </source>
</evidence>
<dbReference type="EMBL" id="MJBI02000009">
    <property type="protein sequence ID" value="RAI79330.1"/>
    <property type="molecule type" value="Genomic_DNA"/>
</dbReference>